<organism evidence="8 9">
    <name type="scientific">Varroa destructor</name>
    <name type="common">Honeybee mite</name>
    <dbReference type="NCBI Taxonomy" id="109461"/>
    <lineage>
        <taxon>Eukaryota</taxon>
        <taxon>Metazoa</taxon>
        <taxon>Ecdysozoa</taxon>
        <taxon>Arthropoda</taxon>
        <taxon>Chelicerata</taxon>
        <taxon>Arachnida</taxon>
        <taxon>Acari</taxon>
        <taxon>Parasitiformes</taxon>
        <taxon>Mesostigmata</taxon>
        <taxon>Gamasina</taxon>
        <taxon>Dermanyssoidea</taxon>
        <taxon>Varroidae</taxon>
        <taxon>Varroa</taxon>
    </lineage>
</organism>
<dbReference type="PANTHER" id="PTHR21567:SF9">
    <property type="entry name" value="CLIP-ASSOCIATING PROTEIN"/>
    <property type="match status" value="1"/>
</dbReference>
<dbReference type="GO" id="GO:0008017">
    <property type="term" value="F:microtubule binding"/>
    <property type="evidence" value="ECO:0007669"/>
    <property type="project" value="TreeGrafter"/>
</dbReference>
<dbReference type="SUPFAM" id="SSF48371">
    <property type="entry name" value="ARM repeat"/>
    <property type="match status" value="1"/>
</dbReference>
<dbReference type="GO" id="GO:0090307">
    <property type="term" value="P:mitotic spindle assembly"/>
    <property type="evidence" value="ECO:0007669"/>
    <property type="project" value="TreeGrafter"/>
</dbReference>
<dbReference type="OrthoDB" id="46159at2759"/>
<dbReference type="EnsemblMetazoa" id="XM_022804945">
    <property type="protein sequence ID" value="XP_022660680"/>
    <property type="gene ID" value="LOC111250158"/>
</dbReference>
<evidence type="ECO:0000256" key="1">
    <source>
        <dbReference type="ARBA" id="ARBA00004245"/>
    </source>
</evidence>
<dbReference type="RefSeq" id="XP_022660685.1">
    <property type="nucleotide sequence ID" value="XM_022804950.1"/>
</dbReference>
<feature type="region of interest" description="Disordered" evidence="6">
    <location>
        <begin position="1453"/>
        <end position="1475"/>
    </location>
</feature>
<keyword evidence="2" id="KW-0963">Cytoplasm</keyword>
<feature type="compositionally biased region" description="Gly residues" evidence="6">
    <location>
        <begin position="698"/>
        <end position="707"/>
    </location>
</feature>
<feature type="compositionally biased region" description="Low complexity" evidence="6">
    <location>
        <begin position="1462"/>
        <end position="1475"/>
    </location>
</feature>
<feature type="compositionally biased region" description="Low complexity" evidence="6">
    <location>
        <begin position="578"/>
        <end position="591"/>
    </location>
</feature>
<feature type="region of interest" description="Disordered" evidence="6">
    <location>
        <begin position="1140"/>
        <end position="1185"/>
    </location>
</feature>
<evidence type="ECO:0000256" key="3">
    <source>
        <dbReference type="ARBA" id="ARBA00022737"/>
    </source>
</evidence>
<name>A0A7M7K5B9_VARDE</name>
<evidence type="ECO:0000256" key="4">
    <source>
        <dbReference type="ARBA" id="ARBA00023212"/>
    </source>
</evidence>
<dbReference type="RefSeq" id="XP_022660679.1">
    <property type="nucleotide sequence ID" value="XM_022804944.1"/>
</dbReference>
<feature type="compositionally biased region" description="Basic and acidic residues" evidence="6">
    <location>
        <begin position="1155"/>
        <end position="1165"/>
    </location>
</feature>
<feature type="domain" description="TOG" evidence="7">
    <location>
        <begin position="309"/>
        <end position="545"/>
    </location>
</feature>
<dbReference type="InterPro" id="IPR011989">
    <property type="entry name" value="ARM-like"/>
</dbReference>
<dbReference type="GO" id="GO:1902903">
    <property type="term" value="P:regulation of supramolecular fiber organization"/>
    <property type="evidence" value="ECO:0007669"/>
    <property type="project" value="UniProtKB-ARBA"/>
</dbReference>
<evidence type="ECO:0000313" key="9">
    <source>
        <dbReference type="Proteomes" id="UP000594260"/>
    </source>
</evidence>
<feature type="domain" description="TOG" evidence="7">
    <location>
        <begin position="1203"/>
        <end position="1456"/>
    </location>
</feature>
<dbReference type="Proteomes" id="UP000594260">
    <property type="component" value="Unplaced"/>
</dbReference>
<evidence type="ECO:0000313" key="8">
    <source>
        <dbReference type="EnsemblMetazoa" id="XP_022660685"/>
    </source>
</evidence>
<feature type="region of interest" description="Disordered" evidence="6">
    <location>
        <begin position="656"/>
        <end position="764"/>
    </location>
</feature>
<dbReference type="RefSeq" id="XP_022660680.1">
    <property type="nucleotide sequence ID" value="XM_022804945.1"/>
</dbReference>
<dbReference type="RefSeq" id="XP_022660678.1">
    <property type="nucleotide sequence ID" value="XM_022804943.1"/>
</dbReference>
<dbReference type="SMART" id="SM01349">
    <property type="entry name" value="TOG"/>
    <property type="match status" value="4"/>
</dbReference>
<dbReference type="InterPro" id="IPR021133">
    <property type="entry name" value="HEAT_type_2"/>
</dbReference>
<feature type="compositionally biased region" description="Low complexity" evidence="6">
    <location>
        <begin position="670"/>
        <end position="694"/>
    </location>
</feature>
<accession>A0A7M7K5B9</accession>
<feature type="compositionally biased region" description="Low complexity" evidence="6">
    <location>
        <begin position="542"/>
        <end position="556"/>
    </location>
</feature>
<dbReference type="KEGG" id="vde:111250158"/>
<dbReference type="GO" id="GO:0005876">
    <property type="term" value="C:spindle microtubule"/>
    <property type="evidence" value="ECO:0007669"/>
    <property type="project" value="TreeGrafter"/>
</dbReference>
<dbReference type="GO" id="GO:0072686">
    <property type="term" value="C:mitotic spindle"/>
    <property type="evidence" value="ECO:0007669"/>
    <property type="project" value="TreeGrafter"/>
</dbReference>
<dbReference type="InParanoid" id="A0A7M7K5B9"/>
<dbReference type="OMA" id="KMRHNWL"/>
<keyword evidence="3" id="KW-0677">Repeat</keyword>
<dbReference type="GO" id="GO:0005881">
    <property type="term" value="C:cytoplasmic microtubule"/>
    <property type="evidence" value="ECO:0007669"/>
    <property type="project" value="TreeGrafter"/>
</dbReference>
<dbReference type="GeneID" id="111250158"/>
<dbReference type="GO" id="GO:0045180">
    <property type="term" value="C:basal cortex"/>
    <property type="evidence" value="ECO:0007669"/>
    <property type="project" value="TreeGrafter"/>
</dbReference>
<evidence type="ECO:0000259" key="7">
    <source>
        <dbReference type="SMART" id="SM01349"/>
    </source>
</evidence>
<dbReference type="RefSeq" id="XP_022660684.1">
    <property type="nucleotide sequence ID" value="XM_022804949.1"/>
</dbReference>
<dbReference type="GO" id="GO:0040001">
    <property type="term" value="P:establishment of mitotic spindle localization"/>
    <property type="evidence" value="ECO:0007669"/>
    <property type="project" value="TreeGrafter"/>
</dbReference>
<dbReference type="EnsemblMetazoa" id="XM_022804944">
    <property type="protein sequence ID" value="XP_022660679"/>
    <property type="gene ID" value="LOC111250158"/>
</dbReference>
<feature type="compositionally biased region" description="Polar residues" evidence="6">
    <location>
        <begin position="1069"/>
        <end position="1079"/>
    </location>
</feature>
<dbReference type="EnsemblMetazoa" id="XM_022804947">
    <property type="protein sequence ID" value="XP_022660682"/>
    <property type="gene ID" value="LOC111250158"/>
</dbReference>
<feature type="compositionally biased region" description="Polar residues" evidence="6">
    <location>
        <begin position="660"/>
        <end position="669"/>
    </location>
</feature>
<dbReference type="GO" id="GO:0031110">
    <property type="term" value="P:regulation of microtubule polymerization or depolymerization"/>
    <property type="evidence" value="ECO:0007669"/>
    <property type="project" value="UniProtKB-ARBA"/>
</dbReference>
<dbReference type="FunCoup" id="A0A7M7K5B9">
    <property type="interactions" value="1110"/>
</dbReference>
<dbReference type="RefSeq" id="XP_022660682.1">
    <property type="nucleotide sequence ID" value="XM_022804947.1"/>
</dbReference>
<comment type="subcellular location">
    <subcellularLocation>
        <location evidence="1">Cytoplasm</location>
        <location evidence="1">Cytoskeleton</location>
    </subcellularLocation>
</comment>
<dbReference type="Pfam" id="PF21040">
    <property type="entry name" value="CEP104-like_TOG"/>
    <property type="match status" value="1"/>
</dbReference>
<dbReference type="RefSeq" id="XP_022660683.1">
    <property type="nucleotide sequence ID" value="XM_022804948.1"/>
</dbReference>
<feature type="region of interest" description="Disordered" evidence="6">
    <location>
        <begin position="535"/>
        <end position="600"/>
    </location>
</feature>
<dbReference type="PANTHER" id="PTHR21567">
    <property type="entry name" value="CLASP"/>
    <property type="match status" value="1"/>
</dbReference>
<keyword evidence="4" id="KW-0206">Cytoskeleton</keyword>
<feature type="compositionally biased region" description="Polar residues" evidence="6">
    <location>
        <begin position="1166"/>
        <end position="1185"/>
    </location>
</feature>
<feature type="region of interest" description="Disordered" evidence="6">
    <location>
        <begin position="236"/>
        <end position="276"/>
    </location>
</feature>
<dbReference type="EnsemblMetazoa" id="XM_022804949">
    <property type="protein sequence ID" value="XP_022660684"/>
    <property type="gene ID" value="LOC111250158"/>
</dbReference>
<evidence type="ECO:0000256" key="5">
    <source>
        <dbReference type="PROSITE-ProRule" id="PRU00103"/>
    </source>
</evidence>
<protein>
    <recommendedName>
        <fullName evidence="7">TOG domain-containing protein</fullName>
    </recommendedName>
</protein>
<dbReference type="GO" id="GO:0005815">
    <property type="term" value="C:microtubule organizing center"/>
    <property type="evidence" value="ECO:0007669"/>
    <property type="project" value="TreeGrafter"/>
</dbReference>
<dbReference type="Pfam" id="PF12348">
    <property type="entry name" value="CLASP_N"/>
    <property type="match status" value="2"/>
</dbReference>
<feature type="region of interest" description="Disordered" evidence="6">
    <location>
        <begin position="1067"/>
        <end position="1123"/>
    </location>
</feature>
<proteinExistence type="predicted"/>
<dbReference type="InterPro" id="IPR016024">
    <property type="entry name" value="ARM-type_fold"/>
</dbReference>
<keyword evidence="9" id="KW-1185">Reference proteome</keyword>
<feature type="compositionally biased region" description="Low complexity" evidence="6">
    <location>
        <begin position="727"/>
        <end position="745"/>
    </location>
</feature>
<feature type="repeat" description="HEAT" evidence="5">
    <location>
        <begin position="165"/>
        <end position="203"/>
    </location>
</feature>
<dbReference type="Gene3D" id="1.25.10.10">
    <property type="entry name" value="Leucine-rich Repeat Variant"/>
    <property type="match status" value="4"/>
</dbReference>
<feature type="domain" description="TOG" evidence="7">
    <location>
        <begin position="1"/>
        <end position="230"/>
    </location>
</feature>
<dbReference type="GO" id="GO:0000776">
    <property type="term" value="C:kinetochore"/>
    <property type="evidence" value="ECO:0007669"/>
    <property type="project" value="TreeGrafter"/>
</dbReference>
<dbReference type="PROSITE" id="PS50077">
    <property type="entry name" value="HEAT_REPEAT"/>
    <property type="match status" value="1"/>
</dbReference>
<dbReference type="InterPro" id="IPR034085">
    <property type="entry name" value="TOG"/>
</dbReference>
<dbReference type="InterPro" id="IPR024395">
    <property type="entry name" value="CLASP_N_dom"/>
</dbReference>
<dbReference type="EnsemblMetazoa" id="XM_022804943">
    <property type="protein sequence ID" value="XP_022660678"/>
    <property type="gene ID" value="LOC111250158"/>
</dbReference>
<dbReference type="EnsemblMetazoa" id="XM_022804948">
    <property type="protein sequence ID" value="XP_022660683"/>
    <property type="gene ID" value="LOC111250158"/>
</dbReference>
<evidence type="ECO:0000256" key="6">
    <source>
        <dbReference type="SAM" id="MobiDB-lite"/>
    </source>
</evidence>
<evidence type="ECO:0000256" key="2">
    <source>
        <dbReference type="ARBA" id="ARBA00022490"/>
    </source>
</evidence>
<reference evidence="8" key="1">
    <citation type="submission" date="2021-01" db="UniProtKB">
        <authorList>
            <consortium name="EnsemblMetazoa"/>
        </authorList>
    </citation>
    <scope>IDENTIFICATION</scope>
</reference>
<feature type="domain" description="TOG" evidence="7">
    <location>
        <begin position="819"/>
        <end position="1062"/>
    </location>
</feature>
<dbReference type="EnsemblMetazoa" id="XM_022804950">
    <property type="protein sequence ID" value="XP_022660685"/>
    <property type="gene ID" value="LOC111250158"/>
</dbReference>
<sequence length="1475" mass="159922">MEAGGGVLDSWIAQMGKQDIRLKLKIGEDLLTWIEDKTHSLHGEDIGALIDGLISWLGSSNSKIQQNGLEVLSRVVVRLREDFRPYISSVLPACTDRMGDAKEIIRDTNADLLNKMMEVTSPQYILDRLTNAYTHKNFRVREEILLLMQDTVMRYTASCLTLSKFIPSICKLMDDPNAQVRDTAMTTLVVIYKYVGDRLRHDLQKKYAIQPNKLQALMERFDKAVENGEMLVPYNQDGDELDRAVPKQKPPVSAKKPAIASKPSSATGGGGTLGRNTGTRVGAISASASAGAVDEESFAEVFLDVPRISVFSARELEQQLSNIRATISNADADWDKRLNALKLIRSLVVAGAKDYDEFLPALRTLEIPVQSCVKDLRSQIVREACITISYLCVQLNTKMDRFCEILLPSLILLLGASVKVMSTSAVVCIRFIVKHVPSQRLVPIFIHNLSSKNRDLRRHCFEFLNEMLVLWPTFTLERHIAILQQAIKAGLSDADQEARSHSRKAFWAFAEHFKAQADSLLFSLDSSKQKMLHGELGGGGMSNSSSSSSLNNLGRGTRSAYGNSMESLRHGASAGVGSTSSRSHLASTSRLPQAVGSVQQRRANSAIDMAAAKSSRLKALSKTPSTAYGYGCTSPYATPGTGLSLPRSTAKASRAESVCSAVTSPERTPQQSRGRQVSQSQPNSRSASPSSRWSYATYGGGPGGVVGADGQRRAASRSRIPMPTSRDPSPSRSVGSQSSSSVLSDSQRRRRSSLSRYGRSEAVTIVPSTPTAAEKLLRNSREAEERMAEALGSTAIRTPLSSYGRQSSFGLLHREDSDASSIASDRSFQHEDVPEILANLASVHWSDRKDGLAGLLCLLRNQSHALSDPDLQKVTQTLTKMFMDPHTKVFSLFLDTLNELITVHSSDLHRIGFLSVLLTKLFIKSGQDLLGSVVAKIGRTMDLIRASFPRHDQFTVITRFLNDPAHSSSSAKVKLGVLSYLEALTSLMDSTELPAHDPNLRDTLLKITAWAGDSRHPELQQRARQVIVSLYRVKTPYFSTVITQMAPEFQRTALDVIQNQLKIAGQQGGTLNNHSTSPKPYTGLDGTGSVPLSPLSGPRSRLGSAHQSPSPQRSFEDENTENFRANPTTQLKLMQAIYREQHHQSSGGGGSSRPKSIDDDADSYKTRFSQGSSSSPKAATPQQSLELESVSVASGISAGSTAAKSSASERLAHCVQLLSSPMNSAEQKRSALAELHILIKEPSLWESDTQFRAVWHALLVNLADEGGREGIRAPALRGLAELVRRRPKHAQSSQMAQSALEAIIRVNNDKDKDVVKLADDAVCALVTSVEATAMAQACAACVASALVGGPGCGDPGLTGITAESWAICAAIKAVTRLAEVLDASAAKPQLAVLGPELIRAYNHPESSVRKAAVFALVGLHQRVGADAMHPYVSHLPGCKLRLLNLYIERAAQQTNGQPRGESSPSPSSCSNASNL</sequence>